<comment type="caution">
    <text evidence="4">The sequence shown here is derived from an EMBL/GenBank/DDBJ whole genome shotgun (WGS) entry which is preliminary data.</text>
</comment>
<proteinExistence type="predicted"/>
<dbReference type="EMBL" id="JAPFFF010000012">
    <property type="protein sequence ID" value="KAK8875393.1"/>
    <property type="molecule type" value="Genomic_DNA"/>
</dbReference>
<evidence type="ECO:0000259" key="3">
    <source>
        <dbReference type="PROSITE" id="PS50004"/>
    </source>
</evidence>
<dbReference type="PROSITE" id="PS50004">
    <property type="entry name" value="C2"/>
    <property type="match status" value="1"/>
</dbReference>
<accession>A0ABR2JDJ2</accession>
<organism evidence="4 5">
    <name type="scientific">Tritrichomonas musculus</name>
    <dbReference type="NCBI Taxonomy" id="1915356"/>
    <lineage>
        <taxon>Eukaryota</taxon>
        <taxon>Metamonada</taxon>
        <taxon>Parabasalia</taxon>
        <taxon>Tritrichomonadida</taxon>
        <taxon>Tritrichomonadidae</taxon>
        <taxon>Tritrichomonas</taxon>
    </lineage>
</organism>
<evidence type="ECO:0000313" key="4">
    <source>
        <dbReference type="EMBL" id="KAK8875393.1"/>
    </source>
</evidence>
<dbReference type="InterPro" id="IPR035892">
    <property type="entry name" value="C2_domain_sf"/>
</dbReference>
<keyword evidence="5" id="KW-1185">Reference proteome</keyword>
<feature type="domain" description="C2" evidence="3">
    <location>
        <begin position="1"/>
        <end position="103"/>
    </location>
</feature>
<reference evidence="4 5" key="1">
    <citation type="submission" date="2024-04" db="EMBL/GenBank/DDBJ databases">
        <title>Tritrichomonas musculus Genome.</title>
        <authorList>
            <person name="Alves-Ferreira E."/>
            <person name="Grigg M."/>
            <person name="Lorenzi H."/>
            <person name="Galac M."/>
        </authorList>
    </citation>
    <scope>NUCLEOTIDE SEQUENCE [LARGE SCALE GENOMIC DNA]</scope>
    <source>
        <strain evidence="4 5">EAF2021</strain>
    </source>
</reference>
<dbReference type="PANTHER" id="PTHR45911">
    <property type="entry name" value="C2 DOMAIN-CONTAINING PROTEIN"/>
    <property type="match status" value="1"/>
</dbReference>
<dbReference type="Proteomes" id="UP001470230">
    <property type="component" value="Unassembled WGS sequence"/>
</dbReference>
<name>A0ABR2JDJ2_9EUKA</name>
<protein>
    <submittedName>
        <fullName evidence="4">Protein Aster-C</fullName>
    </submittedName>
</protein>
<dbReference type="CDD" id="cd00030">
    <property type="entry name" value="C2"/>
    <property type="match status" value="1"/>
</dbReference>
<dbReference type="PANTHER" id="PTHR45911:SF4">
    <property type="entry name" value="MULTIPLE C2 AND TRANSMEMBRANE DOMAIN-CONTAINING PROTEIN"/>
    <property type="match status" value="1"/>
</dbReference>
<evidence type="ECO:0000256" key="2">
    <source>
        <dbReference type="ARBA" id="ARBA00022837"/>
    </source>
</evidence>
<keyword evidence="2" id="KW-0106">Calcium</keyword>
<evidence type="ECO:0000313" key="5">
    <source>
        <dbReference type="Proteomes" id="UP001470230"/>
    </source>
</evidence>
<keyword evidence="1" id="KW-0479">Metal-binding</keyword>
<dbReference type="SMART" id="SM00239">
    <property type="entry name" value="C2"/>
    <property type="match status" value="1"/>
</dbReference>
<dbReference type="Gene3D" id="2.60.40.150">
    <property type="entry name" value="C2 domain"/>
    <property type="match status" value="1"/>
</dbReference>
<sequence length="135" mass="15491">MILHIRAVEASDVPKMDIIGLSDPYLLFELSTSSQKWKTKYINNTKAPVWNEDFHLPVSSSLTDTLRVSLWDQDDISKDDLISTYDFTIKNDFPIGKIIDKWYQMCPIKGVKEGGKVRLIIQLNRPGKDPFTDES</sequence>
<evidence type="ECO:0000256" key="1">
    <source>
        <dbReference type="ARBA" id="ARBA00022723"/>
    </source>
</evidence>
<dbReference type="Pfam" id="PF00168">
    <property type="entry name" value="C2"/>
    <property type="match status" value="1"/>
</dbReference>
<dbReference type="SUPFAM" id="SSF49562">
    <property type="entry name" value="C2 domain (Calcium/lipid-binding domain, CaLB)"/>
    <property type="match status" value="1"/>
</dbReference>
<dbReference type="InterPro" id="IPR000008">
    <property type="entry name" value="C2_dom"/>
</dbReference>
<gene>
    <name evidence="4" type="ORF">M9Y10_005558</name>
</gene>